<accession>F8AE45</accession>
<dbReference type="PaxDb" id="667014-Thein_0220"/>
<keyword evidence="2" id="KW-1185">Reference proteome</keyword>
<dbReference type="Proteomes" id="UP000006793">
    <property type="component" value="Chromosome"/>
</dbReference>
<dbReference type="KEGG" id="tid:Thein_0220"/>
<dbReference type="InParanoid" id="F8AE45"/>
<organism evidence="1 2">
    <name type="scientific">Thermodesulfatator indicus (strain DSM 15286 / JCM 11887 / CIR29812)</name>
    <dbReference type="NCBI Taxonomy" id="667014"/>
    <lineage>
        <taxon>Bacteria</taxon>
        <taxon>Pseudomonadati</taxon>
        <taxon>Thermodesulfobacteriota</taxon>
        <taxon>Thermodesulfobacteria</taxon>
        <taxon>Thermodesulfobacteriales</taxon>
        <taxon>Thermodesulfatatoraceae</taxon>
        <taxon>Thermodesulfatator</taxon>
    </lineage>
</organism>
<dbReference type="EMBL" id="CP002683">
    <property type="protein sequence ID" value="AEH44105.1"/>
    <property type="molecule type" value="Genomic_DNA"/>
</dbReference>
<dbReference type="STRING" id="667014.Thein_0220"/>
<reference evidence="1 2" key="2">
    <citation type="journal article" date="2012" name="Stand. Genomic Sci.">
        <title>Complete genome sequence of the thermophilic sulfate-reducing ocean bacterium Thermodesulfatator indicus type strain (CIR29812(T)).</title>
        <authorList>
            <person name="Anderson I."/>
            <person name="Saunders E."/>
            <person name="Lapidus A."/>
            <person name="Nolan M."/>
            <person name="Lucas S."/>
            <person name="Tice H."/>
            <person name="Del Rio T.G."/>
            <person name="Cheng J.F."/>
            <person name="Han C."/>
            <person name="Tapia R."/>
            <person name="Goodwin L.A."/>
            <person name="Pitluck S."/>
            <person name="Liolios K."/>
            <person name="Mavromatis K."/>
            <person name="Pagani I."/>
            <person name="Ivanova N."/>
            <person name="Mikhailova N."/>
            <person name="Pati A."/>
            <person name="Chen A."/>
            <person name="Palaniappan K."/>
            <person name="Land M."/>
            <person name="Hauser L."/>
            <person name="Jeffries C.D."/>
            <person name="Chang Y.J."/>
            <person name="Brambilla E.M."/>
            <person name="Rohde M."/>
            <person name="Spring S."/>
            <person name="Goker M."/>
            <person name="Detter J.C."/>
            <person name="Woyke T."/>
            <person name="Bristow J."/>
            <person name="Eisen J.A."/>
            <person name="Markowitz V."/>
            <person name="Hugenholtz P."/>
            <person name="Kyrpides N.C."/>
            <person name="Klenk H.P."/>
        </authorList>
    </citation>
    <scope>NUCLEOTIDE SEQUENCE [LARGE SCALE GENOMIC DNA]</scope>
    <source>
        <strain evidence="2">DSM 15286 / JCM 11887 / CIR29812</strain>
    </source>
</reference>
<reference evidence="2" key="1">
    <citation type="submission" date="2011-04" db="EMBL/GenBank/DDBJ databases">
        <title>The complete genome of Thermodesulfatator indicus DSM 15286.</title>
        <authorList>
            <person name="Lucas S."/>
            <person name="Copeland A."/>
            <person name="Lapidus A."/>
            <person name="Bruce D."/>
            <person name="Goodwin L."/>
            <person name="Pitluck S."/>
            <person name="Peters L."/>
            <person name="Kyrpides N."/>
            <person name="Mavromatis K."/>
            <person name="Pagani I."/>
            <person name="Ivanova N."/>
            <person name="Saunders L."/>
            <person name="Detter J.C."/>
            <person name="Tapia R."/>
            <person name="Han C."/>
            <person name="Land M."/>
            <person name="Hauser L."/>
            <person name="Markowitz V."/>
            <person name="Cheng J.-F."/>
            <person name="Hugenholtz P."/>
            <person name="Woyke T."/>
            <person name="Wu D."/>
            <person name="Spring S."/>
            <person name="Schroeder M."/>
            <person name="Brambilla E."/>
            <person name="Klenk H.-P."/>
            <person name="Eisen J.A."/>
        </authorList>
    </citation>
    <scope>NUCLEOTIDE SEQUENCE [LARGE SCALE GENOMIC DNA]</scope>
    <source>
        <strain evidence="2">DSM 15286 / JCM 11887 / CIR29812</strain>
    </source>
</reference>
<evidence type="ECO:0000313" key="1">
    <source>
        <dbReference type="EMBL" id="AEH44105.1"/>
    </source>
</evidence>
<dbReference type="Gene3D" id="3.10.450.620">
    <property type="entry name" value="JHP933, nucleotidyltransferase-like core domain"/>
    <property type="match status" value="1"/>
</dbReference>
<name>F8AE45_THEID</name>
<protein>
    <recommendedName>
        <fullName evidence="3">Nucleotidyl transferase AbiEii/AbiGii toxin family protein</fullName>
    </recommendedName>
</protein>
<dbReference type="eggNOG" id="COG2253">
    <property type="taxonomic scope" value="Bacteria"/>
</dbReference>
<dbReference type="InterPro" id="IPR014942">
    <property type="entry name" value="AbiEii"/>
</dbReference>
<dbReference type="OrthoDB" id="163283at2"/>
<sequence>MVLQGKGILSELQKKVLNLLGQLPDISRFYLTGGTALAEFYLGHRLSFDLDLFTTEEGLIVPFSRQIERTLTHHGLGVQVTRRFSTFVEMTIVGDGDSLRLDLALDTPVRFATSLPSPYGVPINVFEDLKAEKTLAYYGRAEPRDAVDLYFLLKENELQALMRLAAEKDAGFDAYWFAVALQRAQNFPDDLEKWPVKMLIPFDPKDLKTQFQQLALAILHEITGG</sequence>
<evidence type="ECO:0008006" key="3">
    <source>
        <dbReference type="Google" id="ProtNLM"/>
    </source>
</evidence>
<gene>
    <name evidence="1" type="ordered locus">Thein_0220</name>
</gene>
<proteinExistence type="predicted"/>
<evidence type="ECO:0000313" key="2">
    <source>
        <dbReference type="Proteomes" id="UP000006793"/>
    </source>
</evidence>
<dbReference type="RefSeq" id="WP_013906852.1">
    <property type="nucleotide sequence ID" value="NC_015681.1"/>
</dbReference>
<dbReference type="HOGENOM" id="CLU_080983_0_0_0"/>
<dbReference type="Pfam" id="PF08843">
    <property type="entry name" value="AbiEii"/>
    <property type="match status" value="1"/>
</dbReference>
<dbReference type="AlphaFoldDB" id="F8AE45"/>